<organism evidence="1 2">
    <name type="scientific">Streptomyces antimycoticus</name>
    <dbReference type="NCBI Taxonomy" id="68175"/>
    <lineage>
        <taxon>Bacteria</taxon>
        <taxon>Bacillati</taxon>
        <taxon>Actinomycetota</taxon>
        <taxon>Actinomycetes</taxon>
        <taxon>Kitasatosporales</taxon>
        <taxon>Streptomycetaceae</taxon>
        <taxon>Streptomyces</taxon>
        <taxon>Streptomyces violaceusniger group</taxon>
    </lineage>
</organism>
<name>A0A499UYU8_9ACTN</name>
<reference evidence="1 2" key="1">
    <citation type="journal article" date="2020" name="Int. J. Syst. Evol. Microbiol.">
        <title>Reclassification of Streptomyces castelarensis and Streptomyces sporoclivatus as later heterotypic synonyms of Streptomyces antimycoticus.</title>
        <authorList>
            <person name="Komaki H."/>
            <person name="Tamura T."/>
        </authorList>
    </citation>
    <scope>NUCLEOTIDE SEQUENCE [LARGE SCALE GENOMIC DNA]</scope>
    <source>
        <strain evidence="1 2">NBRC 100767</strain>
    </source>
</reference>
<sequence length="77" mass="8215">MECGWVKLSDIAEVVNTRTVGQERVKGPEGGGCRAGPRLLGLAAAALNAQLLRKGTCVSSSETCQTRWASSALRRRE</sequence>
<dbReference type="Proteomes" id="UP000463951">
    <property type="component" value="Chromosome"/>
</dbReference>
<accession>A0A499UYU8</accession>
<protein>
    <submittedName>
        <fullName evidence="1">Uncharacterized protein</fullName>
    </submittedName>
</protein>
<proteinExistence type="predicted"/>
<dbReference type="AlphaFoldDB" id="A0A499UYU8"/>
<evidence type="ECO:0000313" key="2">
    <source>
        <dbReference type="Proteomes" id="UP000463951"/>
    </source>
</evidence>
<dbReference type="EMBL" id="AP019620">
    <property type="protein sequence ID" value="BBJ47164.1"/>
    <property type="molecule type" value="Genomic_DNA"/>
</dbReference>
<gene>
    <name evidence="1" type="ORF">SSPO_098820</name>
</gene>
<evidence type="ECO:0000313" key="1">
    <source>
        <dbReference type="EMBL" id="BBJ47164.1"/>
    </source>
</evidence>